<dbReference type="InterPro" id="IPR038718">
    <property type="entry name" value="SNF2-like_sf"/>
</dbReference>
<dbReference type="AlphaFoldDB" id="A0AAX3ED68"/>
<dbReference type="Proteomes" id="UP001163293">
    <property type="component" value="Chromosome"/>
</dbReference>
<keyword evidence="4" id="KW-1185">Reference proteome</keyword>
<dbReference type="Gene3D" id="3.40.50.300">
    <property type="entry name" value="P-loop containing nucleotide triphosphate hydrolases"/>
    <property type="match status" value="2"/>
</dbReference>
<dbReference type="GO" id="GO:0005524">
    <property type="term" value="F:ATP binding"/>
    <property type="evidence" value="ECO:0007669"/>
    <property type="project" value="InterPro"/>
</dbReference>
<dbReference type="RefSeq" id="WP_069695036.1">
    <property type="nucleotide sequence ID" value="NZ_CP043010.1"/>
</dbReference>
<reference evidence="3" key="1">
    <citation type="submission" date="2022-07" db="EMBL/GenBank/DDBJ databases">
        <authorList>
            <person name="Wu T."/>
        </authorList>
    </citation>
    <scope>NUCLEOTIDE SEQUENCE</scope>
    <source>
        <strain evidence="3">SD-1</strain>
    </source>
</reference>
<dbReference type="EMBL" id="CP101185">
    <property type="protein sequence ID" value="UYV96027.1"/>
    <property type="molecule type" value="Genomic_DNA"/>
</dbReference>
<protein>
    <submittedName>
        <fullName evidence="3">DEAD/DEAH box helicase</fullName>
    </submittedName>
</protein>
<dbReference type="InterPro" id="IPR027417">
    <property type="entry name" value="P-loop_NTPase"/>
</dbReference>
<evidence type="ECO:0000313" key="3">
    <source>
        <dbReference type="EMBL" id="UYV96027.1"/>
    </source>
</evidence>
<dbReference type="GO" id="GO:0016787">
    <property type="term" value="F:hydrolase activity"/>
    <property type="evidence" value="ECO:0007669"/>
    <property type="project" value="UniProtKB-KW"/>
</dbReference>
<dbReference type="Pfam" id="PF00176">
    <property type="entry name" value="SNF2-rel_dom"/>
    <property type="match status" value="1"/>
</dbReference>
<dbReference type="InterPro" id="IPR049730">
    <property type="entry name" value="SNF2/RAD54-like_C"/>
</dbReference>
<keyword evidence="1" id="KW-0378">Hydrolase</keyword>
<name>A0AAX3ED68_PAEUR</name>
<organism evidence="3 4">
    <name type="scientific">Paenarthrobacter ureafaciens</name>
    <dbReference type="NCBI Taxonomy" id="37931"/>
    <lineage>
        <taxon>Bacteria</taxon>
        <taxon>Bacillati</taxon>
        <taxon>Actinomycetota</taxon>
        <taxon>Actinomycetes</taxon>
        <taxon>Micrococcales</taxon>
        <taxon>Micrococcaceae</taxon>
        <taxon>Paenarthrobacter</taxon>
    </lineage>
</organism>
<dbReference type="SMART" id="SM00487">
    <property type="entry name" value="DEXDc"/>
    <property type="match status" value="1"/>
</dbReference>
<dbReference type="GO" id="GO:0004386">
    <property type="term" value="F:helicase activity"/>
    <property type="evidence" value="ECO:0007669"/>
    <property type="project" value="UniProtKB-KW"/>
</dbReference>
<dbReference type="Pfam" id="PF00271">
    <property type="entry name" value="Helicase_C"/>
    <property type="match status" value="1"/>
</dbReference>
<dbReference type="InterPro" id="IPR000330">
    <property type="entry name" value="SNF2_N"/>
</dbReference>
<accession>A0AAX3ED68</accession>
<dbReference type="GO" id="GO:0031297">
    <property type="term" value="P:replication fork processing"/>
    <property type="evidence" value="ECO:0007669"/>
    <property type="project" value="TreeGrafter"/>
</dbReference>
<dbReference type="GO" id="GO:0006281">
    <property type="term" value="P:DNA repair"/>
    <property type="evidence" value="ECO:0007669"/>
    <property type="project" value="TreeGrafter"/>
</dbReference>
<gene>
    <name evidence="3" type="ORF">NL394_13145</name>
</gene>
<proteinExistence type="predicted"/>
<dbReference type="SUPFAM" id="SSF52540">
    <property type="entry name" value="P-loop containing nucleoside triphosphate hydrolases"/>
    <property type="match status" value="2"/>
</dbReference>
<keyword evidence="3" id="KW-0547">Nucleotide-binding</keyword>
<keyword evidence="3" id="KW-0067">ATP-binding</keyword>
<evidence type="ECO:0000256" key="1">
    <source>
        <dbReference type="ARBA" id="ARBA00022801"/>
    </source>
</evidence>
<evidence type="ECO:0000259" key="2">
    <source>
        <dbReference type="SMART" id="SM00487"/>
    </source>
</evidence>
<dbReference type="InterPro" id="IPR014001">
    <property type="entry name" value="Helicase_ATP-bd"/>
</dbReference>
<dbReference type="InterPro" id="IPR001650">
    <property type="entry name" value="Helicase_C-like"/>
</dbReference>
<sequence length="622" mass="69010">MTTTIAPPQPSPGPIVLKPYQQQIHDFLVSRPFAGAWLGVGAGKTLSTLSVLQTVRPMGHILVVAPIAIARSTWLDEIDKWGFPIRTKSLIVNDNDRKLPKEKRLERFREVFSDPPTMYFVNQELLTQPSQGARLLQLTGDPAGDAIAAGISPEAVRLRGLIETIGPMAQEQLVGHFLQLAAGQPGTRAPTKTAIKEAISELVTRGALERESHDCRSCGGDGCAQCRYGLVDQMPIQSINGQDTLIWPFQTVIIDESQGFKSHSSARFKALKAVRPAITRLIELTGTPSPNGLHDLWSQIYLLDQGEALGRTITEFRNRWFIPKMVPGTTTPAKWIPTPNAEAEIHEAIRHLVMSAQNTNLNLPGLTIQDANVTLPPDLMQAYKEFRRDLVLDVVKTYQDEDGKLTQSVESIVAENQAVLTSKLMQFASGTLYTADPEDPATKGQYEVIHDKKLEMAEYLVRNSGGDPVLVAYHFRSDLEQLMARFKKAGIDAQVFDGSREMVRRWNAKQIQVMLLHPAAAGHGLNLQDGGSTMIWYTLPFSLEHYLQTNGRLYRTGQTKPVVIHRIITKGTQDERMPGVLAEKQQVQDDLISAVSGEEAILVALEEEIQDDLNDLWVSERV</sequence>
<feature type="domain" description="Helicase ATP-binding" evidence="2">
    <location>
        <begin position="13"/>
        <end position="316"/>
    </location>
</feature>
<dbReference type="Gene3D" id="3.40.50.10810">
    <property type="entry name" value="Tandem AAA-ATPase domain"/>
    <property type="match status" value="1"/>
</dbReference>
<keyword evidence="3" id="KW-0347">Helicase</keyword>
<dbReference type="CDD" id="cd18793">
    <property type="entry name" value="SF2_C_SNF"/>
    <property type="match status" value="1"/>
</dbReference>
<dbReference type="PANTHER" id="PTHR45766">
    <property type="entry name" value="DNA ANNEALING HELICASE AND ENDONUCLEASE ZRANB3 FAMILY MEMBER"/>
    <property type="match status" value="1"/>
</dbReference>
<evidence type="ECO:0000313" key="4">
    <source>
        <dbReference type="Proteomes" id="UP001163293"/>
    </source>
</evidence>
<dbReference type="PANTHER" id="PTHR45766:SF6">
    <property type="entry name" value="SWI_SNF-RELATED MATRIX-ASSOCIATED ACTIN-DEPENDENT REGULATOR OF CHROMATIN SUBFAMILY A-LIKE PROTEIN 1"/>
    <property type="match status" value="1"/>
</dbReference>